<organism evidence="1 2">
    <name type="scientific">Bacillus seohaeanensis</name>
    <dbReference type="NCBI Taxonomy" id="284580"/>
    <lineage>
        <taxon>Bacteria</taxon>
        <taxon>Bacillati</taxon>
        <taxon>Bacillota</taxon>
        <taxon>Bacilli</taxon>
        <taxon>Bacillales</taxon>
        <taxon>Bacillaceae</taxon>
        <taxon>Bacillus</taxon>
    </lineage>
</organism>
<dbReference type="SUPFAM" id="SSF109915">
    <property type="entry name" value="Hypothetical protein YhaI"/>
    <property type="match status" value="1"/>
</dbReference>
<dbReference type="Gene3D" id="1.10.3750.10">
    <property type="entry name" value="YhaI-like"/>
    <property type="match status" value="1"/>
</dbReference>
<evidence type="ECO:0000313" key="1">
    <source>
        <dbReference type="EMBL" id="MFD2681042.1"/>
    </source>
</evidence>
<proteinExistence type="predicted"/>
<reference evidence="2" key="1">
    <citation type="journal article" date="2019" name="Int. J. Syst. Evol. Microbiol.">
        <title>The Global Catalogue of Microorganisms (GCM) 10K type strain sequencing project: providing services to taxonomists for standard genome sequencing and annotation.</title>
        <authorList>
            <consortium name="The Broad Institute Genomics Platform"/>
            <consortium name="The Broad Institute Genome Sequencing Center for Infectious Disease"/>
            <person name="Wu L."/>
            <person name="Ma J."/>
        </authorList>
    </citation>
    <scope>NUCLEOTIDE SEQUENCE [LARGE SCALE GENOMIC DNA]</scope>
    <source>
        <strain evidence="2">KCTC 3913</strain>
    </source>
</reference>
<dbReference type="InterPro" id="IPR015058">
    <property type="entry name" value="DUF1878"/>
</dbReference>
<dbReference type="InterPro" id="IPR035945">
    <property type="entry name" value="YhaI-like_sf"/>
</dbReference>
<accession>A0ABW5RQT4</accession>
<dbReference type="Pfam" id="PF08963">
    <property type="entry name" value="DUF1878"/>
    <property type="match status" value="1"/>
</dbReference>
<sequence>MDELVKRLEKLEYYQKLLAEMVSKDRYPFYCLIIEHGLTKQEVESFYQLCDRLNKKRKEQKAEEFVYYTPLFKEFQLNIPVKLNVVEVIESCLKQKIYTNLMLQLKKNL</sequence>
<dbReference type="EMBL" id="JBHUMF010000023">
    <property type="protein sequence ID" value="MFD2681042.1"/>
    <property type="molecule type" value="Genomic_DNA"/>
</dbReference>
<protein>
    <submittedName>
        <fullName evidence="1">DUF1878 family protein</fullName>
    </submittedName>
</protein>
<gene>
    <name evidence="1" type="ORF">ACFSUL_09825</name>
</gene>
<keyword evidence="2" id="KW-1185">Reference proteome</keyword>
<evidence type="ECO:0000313" key="2">
    <source>
        <dbReference type="Proteomes" id="UP001597506"/>
    </source>
</evidence>
<dbReference type="RefSeq" id="WP_071413199.1">
    <property type="nucleotide sequence ID" value="NZ_JBHUMF010000023.1"/>
</dbReference>
<name>A0ABW5RQT4_9BACI</name>
<dbReference type="Proteomes" id="UP001597506">
    <property type="component" value="Unassembled WGS sequence"/>
</dbReference>
<comment type="caution">
    <text evidence="1">The sequence shown here is derived from an EMBL/GenBank/DDBJ whole genome shotgun (WGS) entry which is preliminary data.</text>
</comment>